<dbReference type="RefSeq" id="WP_166205781.1">
    <property type="nucleotide sequence ID" value="NZ_CP088285.1"/>
</dbReference>
<accession>A0A973W3J8</accession>
<proteinExistence type="predicted"/>
<dbReference type="EMBL" id="JAAOLE020000001">
    <property type="protein sequence ID" value="NVI46459.1"/>
    <property type="molecule type" value="Genomic_DNA"/>
</dbReference>
<name>A0A973W3J8_9BRAD</name>
<feature type="region of interest" description="Disordered" evidence="1">
    <location>
        <begin position="14"/>
        <end position="45"/>
    </location>
</feature>
<evidence type="ECO:0000256" key="1">
    <source>
        <dbReference type="SAM" id="MobiDB-lite"/>
    </source>
</evidence>
<organism evidence="2">
    <name type="scientific">Bradyrhizobium septentrionale</name>
    <dbReference type="NCBI Taxonomy" id="1404411"/>
    <lineage>
        <taxon>Bacteria</taxon>
        <taxon>Pseudomonadati</taxon>
        <taxon>Pseudomonadota</taxon>
        <taxon>Alphaproteobacteria</taxon>
        <taxon>Hyphomicrobiales</taxon>
        <taxon>Nitrobacteraceae</taxon>
        <taxon>Bradyrhizobium</taxon>
    </lineage>
</organism>
<evidence type="ECO:0000313" key="2">
    <source>
        <dbReference type="EMBL" id="NVI46459.1"/>
    </source>
</evidence>
<sequence>MALAANFLSAARLSGEERRQAQSIAAGLQERAQHSRERAAQAPKTEGVIGIADALKRSAK</sequence>
<protein>
    <submittedName>
        <fullName evidence="2">Uncharacterized protein</fullName>
    </submittedName>
</protein>
<dbReference type="AlphaFoldDB" id="A0A973W3J8"/>
<gene>
    <name evidence="2" type="ORF">HAP48_026570</name>
</gene>
<comment type="caution">
    <text evidence="2">The sequence shown here is derived from an EMBL/GenBank/DDBJ whole genome shotgun (WGS) entry which is preliminary data.</text>
</comment>
<reference evidence="2" key="1">
    <citation type="submission" date="2020-06" db="EMBL/GenBank/DDBJ databases">
        <title>Whole Genome Sequence of Bradyrhizobium sp. Strain 1S1.</title>
        <authorList>
            <person name="Bromfield E.S.P."/>
            <person name="Cloutier S."/>
        </authorList>
    </citation>
    <scope>NUCLEOTIDE SEQUENCE [LARGE SCALE GENOMIC DNA]</scope>
    <source>
        <strain evidence="2">1S1</strain>
    </source>
</reference>